<dbReference type="EMBL" id="CP045121">
    <property type="protein sequence ID" value="QIN80588.1"/>
    <property type="molecule type" value="Genomic_DNA"/>
</dbReference>
<feature type="region of interest" description="Disordered" evidence="10">
    <location>
        <begin position="93"/>
        <end position="126"/>
    </location>
</feature>
<sequence>MLVVAFNLVFGVVRPFVAEPMRVPSKSMAPTLQPKDRMLTNKLAYDLTNPDRGDLVVFKGVEKKGKGERLVKRVVGLPGDVVHVDRGVLKVNGEPQNEPYLSKDDRGGGEGRDGARRKAPPGVNSFGPMFVPEDHVFVLGDNRANSHDSRYFGPVPTENLIGEPSLRFWPLNRLGTP</sequence>
<dbReference type="InterPro" id="IPR036286">
    <property type="entry name" value="LexA/Signal_pep-like_sf"/>
</dbReference>
<dbReference type="PRINTS" id="PR00727">
    <property type="entry name" value="LEADERPTASE"/>
</dbReference>
<gene>
    <name evidence="12" type="primary">lepB</name>
    <name evidence="12" type="ORF">GBA65_00885</name>
</gene>
<comment type="catalytic activity">
    <reaction evidence="1 8">
        <text>Cleavage of hydrophobic, N-terminal signal or leader sequences from secreted and periplasmic proteins.</text>
        <dbReference type="EC" id="3.4.21.89"/>
    </reaction>
</comment>
<dbReference type="Pfam" id="PF10502">
    <property type="entry name" value="Peptidase_S26"/>
    <property type="match status" value="1"/>
</dbReference>
<dbReference type="PANTHER" id="PTHR43390:SF1">
    <property type="entry name" value="CHLOROPLAST PROCESSING PEPTIDASE"/>
    <property type="match status" value="1"/>
</dbReference>
<evidence type="ECO:0000256" key="9">
    <source>
        <dbReference type="RuleBase" id="RU362042"/>
    </source>
</evidence>
<dbReference type="InterPro" id="IPR019533">
    <property type="entry name" value="Peptidase_S26"/>
</dbReference>
<dbReference type="CDD" id="cd06530">
    <property type="entry name" value="S26_SPase_I"/>
    <property type="match status" value="1"/>
</dbReference>
<evidence type="ECO:0000313" key="12">
    <source>
        <dbReference type="EMBL" id="QIN80588.1"/>
    </source>
</evidence>
<accession>A0A6G8Q2A6</accession>
<dbReference type="PROSITE" id="PS00501">
    <property type="entry name" value="SPASE_I_1"/>
    <property type="match status" value="1"/>
</dbReference>
<evidence type="ECO:0000256" key="3">
    <source>
        <dbReference type="ARBA" id="ARBA00009370"/>
    </source>
</evidence>
<protein>
    <recommendedName>
        <fullName evidence="4 8">Signal peptidase I</fullName>
        <ecNumber evidence="4 8">3.4.21.89</ecNumber>
    </recommendedName>
</protein>
<dbReference type="EC" id="3.4.21.89" evidence="4 8"/>
<evidence type="ECO:0000256" key="8">
    <source>
        <dbReference type="RuleBase" id="RU003993"/>
    </source>
</evidence>
<dbReference type="GO" id="GO:0005886">
    <property type="term" value="C:plasma membrane"/>
    <property type="evidence" value="ECO:0007669"/>
    <property type="project" value="UniProtKB-SubCell"/>
</dbReference>
<dbReference type="GO" id="GO:0004252">
    <property type="term" value="F:serine-type endopeptidase activity"/>
    <property type="evidence" value="ECO:0007669"/>
    <property type="project" value="InterPro"/>
</dbReference>
<evidence type="ECO:0000256" key="6">
    <source>
        <dbReference type="ARBA" id="ARBA00022801"/>
    </source>
</evidence>
<evidence type="ECO:0000256" key="5">
    <source>
        <dbReference type="ARBA" id="ARBA00022670"/>
    </source>
</evidence>
<keyword evidence="13" id="KW-1185">Reference proteome</keyword>
<proteinExistence type="inferred from homology"/>
<evidence type="ECO:0000256" key="4">
    <source>
        <dbReference type="ARBA" id="ARBA00013208"/>
    </source>
</evidence>
<comment type="similarity">
    <text evidence="3 9">Belongs to the peptidase S26 family.</text>
</comment>
<evidence type="ECO:0000313" key="13">
    <source>
        <dbReference type="Proteomes" id="UP000502706"/>
    </source>
</evidence>
<comment type="subcellular location">
    <subcellularLocation>
        <location evidence="2">Cell membrane</location>
        <topology evidence="2">Single-pass type II membrane protein</topology>
    </subcellularLocation>
    <subcellularLocation>
        <location evidence="9">Membrane</location>
        <topology evidence="9">Single-pass type II membrane protein</topology>
    </subcellularLocation>
</comment>
<dbReference type="AlphaFoldDB" id="A0A6G8Q2A6"/>
<feature type="active site" evidence="7">
    <location>
        <position position="27"/>
    </location>
</feature>
<dbReference type="GO" id="GO:0006465">
    <property type="term" value="P:signal peptide processing"/>
    <property type="evidence" value="ECO:0007669"/>
    <property type="project" value="InterPro"/>
</dbReference>
<dbReference type="SUPFAM" id="SSF51306">
    <property type="entry name" value="LexA/Signal peptidase"/>
    <property type="match status" value="1"/>
</dbReference>
<dbReference type="PANTHER" id="PTHR43390">
    <property type="entry name" value="SIGNAL PEPTIDASE I"/>
    <property type="match status" value="1"/>
</dbReference>
<evidence type="ECO:0000256" key="1">
    <source>
        <dbReference type="ARBA" id="ARBA00000677"/>
    </source>
</evidence>
<evidence type="ECO:0000256" key="7">
    <source>
        <dbReference type="PIRSR" id="PIRSR600223-1"/>
    </source>
</evidence>
<dbReference type="KEGG" id="rmar:GBA65_00885"/>
<dbReference type="Proteomes" id="UP000502706">
    <property type="component" value="Chromosome"/>
</dbReference>
<dbReference type="PROSITE" id="PS00760">
    <property type="entry name" value="SPASE_I_2"/>
    <property type="match status" value="1"/>
</dbReference>
<dbReference type="Gene3D" id="2.10.109.10">
    <property type="entry name" value="Umud Fragment, subunit A"/>
    <property type="match status" value="1"/>
</dbReference>
<dbReference type="InterPro" id="IPR019758">
    <property type="entry name" value="Pept_S26A_signal_pept_1_CS"/>
</dbReference>
<evidence type="ECO:0000256" key="2">
    <source>
        <dbReference type="ARBA" id="ARBA00004401"/>
    </source>
</evidence>
<keyword evidence="6 8" id="KW-0378">Hydrolase</keyword>
<name>A0A6G8Q2A6_9ACTN</name>
<dbReference type="InterPro" id="IPR019756">
    <property type="entry name" value="Pept_S26A_signal_pept_1_Ser-AS"/>
</dbReference>
<evidence type="ECO:0000259" key="11">
    <source>
        <dbReference type="Pfam" id="PF10502"/>
    </source>
</evidence>
<feature type="domain" description="Peptidase S26" evidence="11">
    <location>
        <begin position="3"/>
        <end position="169"/>
    </location>
</feature>
<dbReference type="InterPro" id="IPR000223">
    <property type="entry name" value="Pept_S26A_signal_pept_1"/>
</dbReference>
<dbReference type="InterPro" id="IPR019757">
    <property type="entry name" value="Pept_S26A_signal_pept_1_Lys-AS"/>
</dbReference>
<dbReference type="NCBIfam" id="TIGR02227">
    <property type="entry name" value="sigpep_I_bact"/>
    <property type="match status" value="1"/>
</dbReference>
<feature type="compositionally biased region" description="Basic and acidic residues" evidence="10">
    <location>
        <begin position="101"/>
        <end position="116"/>
    </location>
</feature>
<dbReference type="PROSITE" id="PS00761">
    <property type="entry name" value="SPASE_I_3"/>
    <property type="match status" value="1"/>
</dbReference>
<dbReference type="GO" id="GO:0009003">
    <property type="term" value="F:signal peptidase activity"/>
    <property type="evidence" value="ECO:0007669"/>
    <property type="project" value="UniProtKB-EC"/>
</dbReference>
<keyword evidence="5 8" id="KW-0645">Protease</keyword>
<organism evidence="12 13">
    <name type="scientific">Rubrobacter marinus</name>
    <dbReference type="NCBI Taxonomy" id="2653852"/>
    <lineage>
        <taxon>Bacteria</taxon>
        <taxon>Bacillati</taxon>
        <taxon>Actinomycetota</taxon>
        <taxon>Rubrobacteria</taxon>
        <taxon>Rubrobacterales</taxon>
        <taxon>Rubrobacteraceae</taxon>
        <taxon>Rubrobacter</taxon>
    </lineage>
</organism>
<reference evidence="12 13" key="1">
    <citation type="submission" date="2019-10" db="EMBL/GenBank/DDBJ databases">
        <title>Rubrobacter sp nov SCSIO 52915 isolated from a deep-sea sediment in the South China Sea.</title>
        <authorList>
            <person name="Chen R.W."/>
        </authorList>
    </citation>
    <scope>NUCLEOTIDE SEQUENCE [LARGE SCALE GENOMIC DNA]</scope>
    <source>
        <strain evidence="12 13">SCSIO 52915</strain>
    </source>
</reference>
<evidence type="ECO:0000256" key="10">
    <source>
        <dbReference type="SAM" id="MobiDB-lite"/>
    </source>
</evidence>
<feature type="active site" evidence="7">
    <location>
        <position position="72"/>
    </location>
</feature>